<evidence type="ECO:0000313" key="1">
    <source>
        <dbReference type="EMBL" id="TFB90114.1"/>
    </source>
</evidence>
<keyword evidence="2" id="KW-1185">Reference proteome</keyword>
<gene>
    <name evidence="1" type="ORF">E3O10_07325</name>
</gene>
<dbReference type="STRING" id="1424661.SAMN05216281_12426"/>
<sequence length="230" mass="24814">MKPVQGSLPDIMPVLSRGKHRTPKSGGCFMEFASYLAGESWSDHPACTHPVLASLARMVNDCSSDDSRSRLALLIPSVIGLTGSDRRIEVMVALRTGCEALPVASLERQRALAVGVLTCERNASVLDPDLAEQVRPLIRAALDQAPDAERWARDFIGSVRSWSHTKFTPRTADTIIRVGVQGIGEACVADPDARLYTLLERAIDDCRSLLGSAPRPASTTDRTVNLPALA</sequence>
<name>A0A1H8L5N5_9MICO</name>
<reference evidence="1 2" key="1">
    <citation type="submission" date="2019-03" db="EMBL/GenBank/DDBJ databases">
        <title>Genomics of glacier-inhabiting Cryobacterium strains.</title>
        <authorList>
            <person name="Liu Q."/>
            <person name="Xin Y.-H."/>
        </authorList>
    </citation>
    <scope>NUCLEOTIDE SEQUENCE [LARGE SCALE GENOMIC DNA]</scope>
    <source>
        <strain evidence="1 2">Hh15</strain>
    </source>
</reference>
<accession>A0A1H8L5N5</accession>
<dbReference type="Proteomes" id="UP000297654">
    <property type="component" value="Unassembled WGS sequence"/>
</dbReference>
<dbReference type="OrthoDB" id="7264945at2"/>
<protein>
    <submittedName>
        <fullName evidence="1">Uncharacterized protein</fullName>
    </submittedName>
</protein>
<dbReference type="RefSeq" id="WP_092112395.1">
    <property type="nucleotide sequence ID" value="NZ_FOCN01000024.1"/>
</dbReference>
<organism evidence="1 2">
    <name type="scientific">Cryobacterium luteum</name>
    <dbReference type="NCBI Taxonomy" id="1424661"/>
    <lineage>
        <taxon>Bacteria</taxon>
        <taxon>Bacillati</taxon>
        <taxon>Actinomycetota</taxon>
        <taxon>Actinomycetes</taxon>
        <taxon>Micrococcales</taxon>
        <taxon>Microbacteriaceae</taxon>
        <taxon>Cryobacterium</taxon>
    </lineage>
</organism>
<comment type="caution">
    <text evidence="1">The sequence shown here is derived from an EMBL/GenBank/DDBJ whole genome shotgun (WGS) entry which is preliminary data.</text>
</comment>
<dbReference type="EMBL" id="SOFF01000027">
    <property type="protein sequence ID" value="TFB90114.1"/>
    <property type="molecule type" value="Genomic_DNA"/>
</dbReference>
<dbReference type="AlphaFoldDB" id="A0A1H8L5N5"/>
<proteinExistence type="predicted"/>
<evidence type="ECO:0000313" key="2">
    <source>
        <dbReference type="Proteomes" id="UP000297654"/>
    </source>
</evidence>